<dbReference type="Gene3D" id="1.10.30.50">
    <property type="match status" value="1"/>
</dbReference>
<name>A0A8S5ME63_9CAUD</name>
<evidence type="ECO:0000313" key="1">
    <source>
        <dbReference type="EMBL" id="DAD80514.1"/>
    </source>
</evidence>
<protein>
    <submittedName>
        <fullName evidence="1">Uncharacterized protein</fullName>
    </submittedName>
</protein>
<dbReference type="EMBL" id="BK014884">
    <property type="protein sequence ID" value="DAD80514.1"/>
    <property type="molecule type" value="Genomic_DNA"/>
</dbReference>
<reference evidence="1" key="1">
    <citation type="journal article" date="2021" name="Proc. Natl. Acad. Sci. U.S.A.">
        <title>A Catalog of Tens of Thousands of Viruses from Human Metagenomes Reveals Hidden Associations with Chronic Diseases.</title>
        <authorList>
            <person name="Tisza M.J."/>
            <person name="Buck C.B."/>
        </authorList>
    </citation>
    <scope>NUCLEOTIDE SEQUENCE</scope>
    <source>
        <strain evidence="1">CtYh54</strain>
    </source>
</reference>
<organism evidence="1">
    <name type="scientific">Siphoviridae sp. ctYh54</name>
    <dbReference type="NCBI Taxonomy" id="2826379"/>
    <lineage>
        <taxon>Viruses</taxon>
        <taxon>Duplodnaviria</taxon>
        <taxon>Heunggongvirae</taxon>
        <taxon>Uroviricota</taxon>
        <taxon>Caudoviricetes</taxon>
    </lineage>
</organism>
<proteinExistence type="predicted"/>
<accession>A0A8S5ME63</accession>
<sequence length="128" mass="14635">MRVEKINTNQASFGYSSPLKTLYKEHKLPTVKYGFYGDTLSIKNVSLEHLKAKSKGGVSCLSNYVLASSRQNHARGNDDIREHFNPFTAKRYLQQFIDVKLPRFDGNKYIGMILNTLQKLGINPSFYL</sequence>